<feature type="domain" description="RCK N-terminal" evidence="2">
    <location>
        <begin position="276"/>
        <end position="397"/>
    </location>
</feature>
<evidence type="ECO:0000259" key="2">
    <source>
        <dbReference type="PROSITE" id="PS51201"/>
    </source>
</evidence>
<comment type="caution">
    <text evidence="4">The sequence shown here is derived from an EMBL/GenBank/DDBJ whole genome shotgun (WGS) entry which is preliminary data.</text>
</comment>
<keyword evidence="1" id="KW-0812">Transmembrane</keyword>
<organism evidence="4 5">
    <name type="scientific">Pilimelia columellifera subsp. columellifera</name>
    <dbReference type="NCBI Taxonomy" id="706583"/>
    <lineage>
        <taxon>Bacteria</taxon>
        <taxon>Bacillati</taxon>
        <taxon>Actinomycetota</taxon>
        <taxon>Actinomycetes</taxon>
        <taxon>Micromonosporales</taxon>
        <taxon>Micromonosporaceae</taxon>
        <taxon>Pilimelia</taxon>
    </lineage>
</organism>
<feature type="domain" description="RCK C-terminal" evidence="3">
    <location>
        <begin position="415"/>
        <end position="498"/>
    </location>
</feature>
<reference evidence="4 5" key="1">
    <citation type="journal article" date="2019" name="Int. J. Syst. Evol. Microbiol.">
        <title>The Global Catalogue of Microorganisms (GCM) 10K type strain sequencing project: providing services to taxonomists for standard genome sequencing and annotation.</title>
        <authorList>
            <consortium name="The Broad Institute Genomics Platform"/>
            <consortium name="The Broad Institute Genome Sequencing Center for Infectious Disease"/>
            <person name="Wu L."/>
            <person name="Ma J."/>
        </authorList>
    </citation>
    <scope>NUCLEOTIDE SEQUENCE [LARGE SCALE GENOMIC DNA]</scope>
    <source>
        <strain evidence="4 5">JCM 3367</strain>
    </source>
</reference>
<feature type="transmembrane region" description="Helical" evidence="1">
    <location>
        <begin position="184"/>
        <end position="203"/>
    </location>
</feature>
<dbReference type="PANTHER" id="PTHR43833">
    <property type="entry name" value="POTASSIUM CHANNEL PROTEIN 2-RELATED-RELATED"/>
    <property type="match status" value="1"/>
</dbReference>
<dbReference type="SUPFAM" id="SSF51735">
    <property type="entry name" value="NAD(P)-binding Rossmann-fold domains"/>
    <property type="match status" value="2"/>
</dbReference>
<protein>
    <submittedName>
        <fullName evidence="4">NAD-binding protein</fullName>
    </submittedName>
</protein>
<feature type="transmembrane region" description="Helical" evidence="1">
    <location>
        <begin position="235"/>
        <end position="256"/>
    </location>
</feature>
<accession>A0ABN3NEV1</accession>
<evidence type="ECO:0000256" key="1">
    <source>
        <dbReference type="SAM" id="Phobius"/>
    </source>
</evidence>
<dbReference type="EMBL" id="BAAARY010000006">
    <property type="protein sequence ID" value="GAA2520385.1"/>
    <property type="molecule type" value="Genomic_DNA"/>
</dbReference>
<gene>
    <name evidence="4" type="ORF">GCM10010201_17370</name>
</gene>
<dbReference type="Gene3D" id="3.40.50.720">
    <property type="entry name" value="NAD(P)-binding Rossmann-like Domain"/>
    <property type="match status" value="2"/>
</dbReference>
<sequence>MVRCERVDEAALRAAGLETAEAIAVTEPDDAGNLHIALCAREVNPTVRLVVRMFDPQLAQGARELLPDCAVVSDAAMAAPTFVAAALGEVEPTHVRLLGRTVVVARRAEARPRDVICGLAAHGPDGSARVLPSVEDDADLVLAEATGPAATSAARWRRARPRRRRLIMSTWLAVRALLRLRTGIALVLALSTVAVAGTTLAMIKHLGWAEALYLVLATAAGGAEPEPGTVDAAKVAQVVLAVAGLALVPLFTAVAVETIVNMRLARETCQLRKPWADHIVVVGVGNVGIRVIRELRDLGLDVVAIEKDPAARGLDVARRLGIPVIIGDGTQQDVLERAWVGRCRSLVVLSTDDKANLQAALAGQTLRRDLRVVLRLFDHDFAARVQRAFRTTVSRSVAAVSAPTFADQMMNREIRATIPVERHVLLIVDVPVDPGSALAHATVRDAGRAGLVRVVAVRSADGAAVWNPGPGRPLAPGDRVVAVARRAGLAWLTGQATASDGAAPAG</sequence>
<proteinExistence type="predicted"/>
<evidence type="ECO:0000313" key="4">
    <source>
        <dbReference type="EMBL" id="GAA2520385.1"/>
    </source>
</evidence>
<dbReference type="Proteomes" id="UP001499978">
    <property type="component" value="Unassembled WGS sequence"/>
</dbReference>
<dbReference type="InterPro" id="IPR036721">
    <property type="entry name" value="RCK_C_sf"/>
</dbReference>
<keyword evidence="1" id="KW-0472">Membrane</keyword>
<dbReference type="Pfam" id="PF02254">
    <property type="entry name" value="TrkA_N"/>
    <property type="match status" value="2"/>
</dbReference>
<evidence type="ECO:0000259" key="3">
    <source>
        <dbReference type="PROSITE" id="PS51202"/>
    </source>
</evidence>
<dbReference type="InterPro" id="IPR006037">
    <property type="entry name" value="RCK_C"/>
</dbReference>
<dbReference type="InterPro" id="IPR003148">
    <property type="entry name" value="RCK_N"/>
</dbReference>
<dbReference type="PANTHER" id="PTHR43833:SF11">
    <property type="entry name" value="VOLTAGE-GATED POTASSIUM CHANNEL KCH"/>
    <property type="match status" value="1"/>
</dbReference>
<keyword evidence="5" id="KW-1185">Reference proteome</keyword>
<dbReference type="InterPro" id="IPR036291">
    <property type="entry name" value="NAD(P)-bd_dom_sf"/>
</dbReference>
<dbReference type="PROSITE" id="PS51202">
    <property type="entry name" value="RCK_C"/>
    <property type="match status" value="1"/>
</dbReference>
<keyword evidence="1" id="KW-1133">Transmembrane helix</keyword>
<evidence type="ECO:0000313" key="5">
    <source>
        <dbReference type="Proteomes" id="UP001499978"/>
    </source>
</evidence>
<dbReference type="Gene3D" id="3.30.70.1450">
    <property type="entry name" value="Regulator of K+ conductance, C-terminal domain"/>
    <property type="match status" value="1"/>
</dbReference>
<name>A0ABN3NEV1_9ACTN</name>
<dbReference type="RefSeq" id="WP_344171044.1">
    <property type="nucleotide sequence ID" value="NZ_BAAARY010000006.1"/>
</dbReference>
<dbReference type="InterPro" id="IPR050721">
    <property type="entry name" value="Trk_Ktr_HKT_K-transport"/>
</dbReference>
<dbReference type="SUPFAM" id="SSF116726">
    <property type="entry name" value="TrkA C-terminal domain-like"/>
    <property type="match status" value="1"/>
</dbReference>
<dbReference type="PROSITE" id="PS51201">
    <property type="entry name" value="RCK_N"/>
    <property type="match status" value="1"/>
</dbReference>